<evidence type="ECO:0000313" key="20">
    <source>
        <dbReference type="Proteomes" id="UP000652761"/>
    </source>
</evidence>
<evidence type="ECO:0000256" key="8">
    <source>
        <dbReference type="ARBA" id="ARBA00022927"/>
    </source>
</evidence>
<evidence type="ECO:0000256" key="12">
    <source>
        <dbReference type="ARBA" id="ARBA00023180"/>
    </source>
</evidence>
<evidence type="ECO:0000259" key="17">
    <source>
        <dbReference type="Pfam" id="PF02225"/>
    </source>
</evidence>
<gene>
    <name evidence="19" type="ORF">Taro_027295</name>
</gene>
<feature type="transmembrane region" description="Helical" evidence="16">
    <location>
        <begin position="172"/>
        <end position="196"/>
    </location>
</feature>
<dbReference type="InterPro" id="IPR003137">
    <property type="entry name" value="PA_domain"/>
</dbReference>
<dbReference type="PANTHER" id="PTHR47168:SF5">
    <property type="entry name" value="RING-TYPE DOMAIN-CONTAINING PROTEIN"/>
    <property type="match status" value="1"/>
</dbReference>
<evidence type="ECO:0000256" key="6">
    <source>
        <dbReference type="ARBA" id="ARBA00022771"/>
    </source>
</evidence>
<dbReference type="PANTHER" id="PTHR47168">
    <property type="entry name" value="RING ZINC FINGER DOMAIN SUPERFAMILY PROTEIN-RELATED"/>
    <property type="match status" value="1"/>
</dbReference>
<feature type="compositionally biased region" description="Low complexity" evidence="15">
    <location>
        <begin position="370"/>
        <end position="379"/>
    </location>
</feature>
<dbReference type="Pfam" id="PF02225">
    <property type="entry name" value="PA"/>
    <property type="match status" value="1"/>
</dbReference>
<keyword evidence="9 16" id="KW-1133">Transmembrane helix</keyword>
<keyword evidence="10 16" id="KW-0472">Membrane</keyword>
<feature type="region of interest" description="Disordered" evidence="15">
    <location>
        <begin position="370"/>
        <end position="403"/>
    </location>
</feature>
<keyword evidence="11" id="KW-1015">Disulfide bond</keyword>
<dbReference type="CDD" id="cd02123">
    <property type="entry name" value="PA_C_RZF_like"/>
    <property type="match status" value="1"/>
</dbReference>
<evidence type="ECO:0000259" key="18">
    <source>
        <dbReference type="Pfam" id="PF17123"/>
    </source>
</evidence>
<evidence type="ECO:0000256" key="7">
    <source>
        <dbReference type="ARBA" id="ARBA00022833"/>
    </source>
</evidence>
<dbReference type="Gene3D" id="3.30.40.10">
    <property type="entry name" value="Zinc/RING finger domain, C3HC4 (zinc finger)"/>
    <property type="match status" value="1"/>
</dbReference>
<evidence type="ECO:0000256" key="2">
    <source>
        <dbReference type="ARBA" id="ARBA00022554"/>
    </source>
</evidence>
<keyword evidence="1" id="KW-0813">Transport</keyword>
<dbReference type="AlphaFoldDB" id="A0A843VTW4"/>
<evidence type="ECO:0000256" key="4">
    <source>
        <dbReference type="ARBA" id="ARBA00022723"/>
    </source>
</evidence>
<organism evidence="19 20">
    <name type="scientific">Colocasia esculenta</name>
    <name type="common">Wild taro</name>
    <name type="synonym">Arum esculentum</name>
    <dbReference type="NCBI Taxonomy" id="4460"/>
    <lineage>
        <taxon>Eukaryota</taxon>
        <taxon>Viridiplantae</taxon>
        <taxon>Streptophyta</taxon>
        <taxon>Embryophyta</taxon>
        <taxon>Tracheophyta</taxon>
        <taxon>Spermatophyta</taxon>
        <taxon>Magnoliopsida</taxon>
        <taxon>Liliopsida</taxon>
        <taxon>Araceae</taxon>
        <taxon>Aroideae</taxon>
        <taxon>Colocasieae</taxon>
        <taxon>Colocasia</taxon>
    </lineage>
</organism>
<dbReference type="GO" id="GO:0008270">
    <property type="term" value="F:zinc ion binding"/>
    <property type="evidence" value="ECO:0007669"/>
    <property type="project" value="UniProtKB-KW"/>
</dbReference>
<evidence type="ECO:0000256" key="10">
    <source>
        <dbReference type="ARBA" id="ARBA00023136"/>
    </source>
</evidence>
<feature type="domain" description="PA" evidence="17">
    <location>
        <begin position="68"/>
        <end position="151"/>
    </location>
</feature>
<feature type="domain" description="RING-type" evidence="18">
    <location>
        <begin position="242"/>
        <end position="266"/>
    </location>
</feature>
<evidence type="ECO:0000256" key="14">
    <source>
        <dbReference type="ARBA" id="ARBA00060484"/>
    </source>
</evidence>
<keyword evidence="5" id="KW-0732">Signal</keyword>
<dbReference type="GO" id="GO:0032586">
    <property type="term" value="C:protein storage vacuole membrane"/>
    <property type="evidence" value="ECO:0007669"/>
    <property type="project" value="UniProtKB-SubCell"/>
</dbReference>
<evidence type="ECO:0000256" key="16">
    <source>
        <dbReference type="SAM" id="Phobius"/>
    </source>
</evidence>
<evidence type="ECO:0000256" key="1">
    <source>
        <dbReference type="ARBA" id="ARBA00022448"/>
    </source>
</evidence>
<evidence type="ECO:0000256" key="13">
    <source>
        <dbReference type="ARBA" id="ARBA00046288"/>
    </source>
</evidence>
<sequence length="490" mass="52237">MFGRGGARCMGRGGYVVLVVYILLSFLVAGGSANVVLIGKNVSLSFDDIEANFAPTIKGSGESGVLFLAEPLDACSPLTNKPAEGVAASFALIVRGGCTFDDKVRIAQKAGFKAAIVYDNEESGALVAMAGSPVGIKIHAVFVSKASGEVLKKYAGCSGVEVWIIPTFENSAWSIMAISFISLLAMSAVLATCFFVRRHRIRRERPRPPVREFHGMSSQLVKAMPSLIFTAVLEDNCTSTTCAICLEDYNVGEKLRILPCRHTFDVHIQLPLAAWAFVKHVFIVLFVEWGKGRLSGVRKFHAFCVDSWLTTWRTFCPVCKRDARTSSGDPPASECTPLLASGPASPSSSVGLSSFHSYGSPSQAIQIIPSPARSPSASRNHSLASIPRAPHSRTSYCNSPGVSLSRSTADLRNLSSQRSSASHLMSSQFMGVPLSTSINSRYASPYMHGSSIGSPSYLVGSSGRRQSFLLESSSAASLSALASAQSLPEC</sequence>
<keyword evidence="3 16" id="KW-0812">Transmembrane</keyword>
<proteinExistence type="predicted"/>
<dbReference type="InterPro" id="IPR001841">
    <property type="entry name" value="Znf_RING"/>
</dbReference>
<feature type="transmembrane region" description="Helical" evidence="16">
    <location>
        <begin position="12"/>
        <end position="38"/>
    </location>
</feature>
<reference evidence="19" key="1">
    <citation type="submission" date="2017-07" db="EMBL/GenBank/DDBJ databases">
        <title>Taro Niue Genome Assembly and Annotation.</title>
        <authorList>
            <person name="Atibalentja N."/>
            <person name="Keating K."/>
            <person name="Fields C.J."/>
        </authorList>
    </citation>
    <scope>NUCLEOTIDE SEQUENCE</scope>
    <source>
        <strain evidence="19">Niue_2</strain>
        <tissue evidence="19">Leaf</tissue>
    </source>
</reference>
<evidence type="ECO:0000256" key="5">
    <source>
        <dbReference type="ARBA" id="ARBA00022729"/>
    </source>
</evidence>
<dbReference type="Proteomes" id="UP000652761">
    <property type="component" value="Unassembled WGS sequence"/>
</dbReference>
<evidence type="ECO:0000256" key="15">
    <source>
        <dbReference type="SAM" id="MobiDB-lite"/>
    </source>
</evidence>
<dbReference type="InterPro" id="IPR046450">
    <property type="entry name" value="PA_dom_sf"/>
</dbReference>
<keyword evidence="20" id="KW-1185">Reference proteome</keyword>
<comment type="caution">
    <text evidence="19">The sequence shown here is derived from an EMBL/GenBank/DDBJ whole genome shotgun (WGS) entry which is preliminary data.</text>
</comment>
<evidence type="ECO:0000256" key="9">
    <source>
        <dbReference type="ARBA" id="ARBA00022989"/>
    </source>
</evidence>
<keyword evidence="8" id="KW-0653">Protein transport</keyword>
<dbReference type="Pfam" id="PF17123">
    <property type="entry name" value="zf-RING_11"/>
    <property type="match status" value="1"/>
</dbReference>
<protein>
    <recommendedName>
        <fullName evidence="21">RING-type domain-containing protein</fullName>
    </recommendedName>
</protein>
<dbReference type="InterPro" id="IPR044744">
    <property type="entry name" value="ZNRF4/RNF13/RNF167_PA"/>
</dbReference>
<accession>A0A843VTW4</accession>
<keyword evidence="4" id="KW-0479">Metal-binding</keyword>
<dbReference type="SUPFAM" id="SSF52025">
    <property type="entry name" value="PA domain"/>
    <property type="match status" value="1"/>
</dbReference>
<dbReference type="GO" id="GO:0015031">
    <property type="term" value="P:protein transport"/>
    <property type="evidence" value="ECO:0007669"/>
    <property type="project" value="UniProtKB-KW"/>
</dbReference>
<dbReference type="SUPFAM" id="SSF57850">
    <property type="entry name" value="RING/U-box"/>
    <property type="match status" value="2"/>
</dbReference>
<comment type="subcellular location">
    <subcellularLocation>
        <location evidence="13">Endomembrane system</location>
        <topology evidence="13">Single-pass type I membrane protein</topology>
    </subcellularLocation>
    <subcellularLocation>
        <location evidence="14">Protein storage vacuole membrane</location>
    </subcellularLocation>
</comment>
<dbReference type="FunFam" id="3.50.30.30:FF:000020">
    <property type="entry name" value="Receptor homology region transmembrane domain-and RING domain-containing protein 2"/>
    <property type="match status" value="1"/>
</dbReference>
<dbReference type="InterPro" id="IPR013083">
    <property type="entry name" value="Znf_RING/FYVE/PHD"/>
</dbReference>
<evidence type="ECO:0000313" key="19">
    <source>
        <dbReference type="EMBL" id="MQL94629.1"/>
    </source>
</evidence>
<keyword evidence="12" id="KW-0325">Glycoprotein</keyword>
<name>A0A843VTW4_COLES</name>
<keyword evidence="6" id="KW-0863">Zinc-finger</keyword>
<evidence type="ECO:0000256" key="3">
    <source>
        <dbReference type="ARBA" id="ARBA00022692"/>
    </source>
</evidence>
<keyword evidence="7" id="KW-0862">Zinc</keyword>
<keyword evidence="2" id="KW-0926">Vacuole</keyword>
<dbReference type="OrthoDB" id="8062037at2759"/>
<dbReference type="EMBL" id="NMUH01001697">
    <property type="protein sequence ID" value="MQL94629.1"/>
    <property type="molecule type" value="Genomic_DNA"/>
</dbReference>
<dbReference type="GO" id="GO:0012505">
    <property type="term" value="C:endomembrane system"/>
    <property type="evidence" value="ECO:0007669"/>
    <property type="project" value="UniProtKB-SubCell"/>
</dbReference>
<feature type="compositionally biased region" description="Polar residues" evidence="15">
    <location>
        <begin position="392"/>
        <end position="403"/>
    </location>
</feature>
<dbReference type="Gene3D" id="3.50.30.30">
    <property type="match status" value="1"/>
</dbReference>
<evidence type="ECO:0008006" key="21">
    <source>
        <dbReference type="Google" id="ProtNLM"/>
    </source>
</evidence>
<dbReference type="InterPro" id="IPR051653">
    <property type="entry name" value="E3_ligase_sorting_rcpt"/>
</dbReference>
<evidence type="ECO:0000256" key="11">
    <source>
        <dbReference type="ARBA" id="ARBA00023157"/>
    </source>
</evidence>